<sequence>MQANPHVIRQEAMKGSGKGNGKYVRQRKKIDANKNQEKLNVNVGKKRNGDPMELDENTEGPNNDDLLQHIPHVITEEMNERLNRDYTGEEIKEALESIGDLKAPGPDDAHTVLNRVLALPKQQQALVAVTLWDWWTARNKINAGEKRKTTEEICHLIVKHHHEFSPEPKALVEVQPAQSNWEPPPSGFVKVNFDASFIPELKNGSYGYVIRAEDGEFLAAGAGKLNHLRSALHGEGEACIAAMEGTANLGMFRVLFESDSTTLIEAINNGNYDLADTGVLMREARSLKFLHFDNAEFTYCRRDCNNVAHTLAQFGYQDSASSSSWMDTAPVCIIELLASDLAVQLV</sequence>
<gene>
    <name evidence="3" type="ORF">QYE76_016354</name>
</gene>
<feature type="domain" description="RNase H type-1" evidence="2">
    <location>
        <begin position="192"/>
        <end position="314"/>
    </location>
</feature>
<evidence type="ECO:0000259" key="2">
    <source>
        <dbReference type="Pfam" id="PF13456"/>
    </source>
</evidence>
<dbReference type="InterPro" id="IPR044730">
    <property type="entry name" value="RNase_H-like_dom_plant"/>
</dbReference>
<dbReference type="GO" id="GO:0003676">
    <property type="term" value="F:nucleic acid binding"/>
    <property type="evidence" value="ECO:0007669"/>
    <property type="project" value="InterPro"/>
</dbReference>
<dbReference type="InterPro" id="IPR012337">
    <property type="entry name" value="RNaseH-like_sf"/>
</dbReference>
<dbReference type="GO" id="GO:0004523">
    <property type="term" value="F:RNA-DNA hybrid ribonuclease activity"/>
    <property type="evidence" value="ECO:0007669"/>
    <property type="project" value="InterPro"/>
</dbReference>
<protein>
    <recommendedName>
        <fullName evidence="2">RNase H type-1 domain-containing protein</fullName>
    </recommendedName>
</protein>
<dbReference type="PANTHER" id="PTHR47074">
    <property type="entry name" value="BNAC02G40300D PROTEIN"/>
    <property type="match status" value="1"/>
</dbReference>
<name>A0AAD8QIL3_LOLMU</name>
<accession>A0AAD8QIL3</accession>
<feature type="region of interest" description="Disordered" evidence="1">
    <location>
        <begin position="1"/>
        <end position="65"/>
    </location>
</feature>
<reference evidence="3" key="1">
    <citation type="submission" date="2023-07" db="EMBL/GenBank/DDBJ databases">
        <title>A chromosome-level genome assembly of Lolium multiflorum.</title>
        <authorList>
            <person name="Chen Y."/>
            <person name="Copetti D."/>
            <person name="Kolliker R."/>
            <person name="Studer B."/>
        </authorList>
    </citation>
    <scope>NUCLEOTIDE SEQUENCE</scope>
    <source>
        <strain evidence="3">02402/16</strain>
        <tissue evidence="3">Leaf</tissue>
    </source>
</reference>
<dbReference type="InterPro" id="IPR002156">
    <property type="entry name" value="RNaseH_domain"/>
</dbReference>
<evidence type="ECO:0000313" key="3">
    <source>
        <dbReference type="EMBL" id="KAK1603112.1"/>
    </source>
</evidence>
<keyword evidence="4" id="KW-1185">Reference proteome</keyword>
<dbReference type="PANTHER" id="PTHR47074:SF11">
    <property type="entry name" value="REVERSE TRANSCRIPTASE-LIKE PROTEIN"/>
    <property type="match status" value="1"/>
</dbReference>
<dbReference type="InterPro" id="IPR036397">
    <property type="entry name" value="RNaseH_sf"/>
</dbReference>
<dbReference type="InterPro" id="IPR052929">
    <property type="entry name" value="RNase_H-like_EbsB-rel"/>
</dbReference>
<dbReference type="Proteomes" id="UP001231189">
    <property type="component" value="Unassembled WGS sequence"/>
</dbReference>
<dbReference type="EMBL" id="JAUUTY010000122">
    <property type="protein sequence ID" value="KAK1603112.1"/>
    <property type="molecule type" value="Genomic_DNA"/>
</dbReference>
<dbReference type="Pfam" id="PF13456">
    <property type="entry name" value="RVT_3"/>
    <property type="match status" value="1"/>
</dbReference>
<dbReference type="SUPFAM" id="SSF53098">
    <property type="entry name" value="Ribonuclease H-like"/>
    <property type="match status" value="1"/>
</dbReference>
<dbReference type="Gene3D" id="3.30.420.10">
    <property type="entry name" value="Ribonuclease H-like superfamily/Ribonuclease H"/>
    <property type="match status" value="1"/>
</dbReference>
<dbReference type="AlphaFoldDB" id="A0AAD8QIL3"/>
<comment type="caution">
    <text evidence="3">The sequence shown here is derived from an EMBL/GenBank/DDBJ whole genome shotgun (WGS) entry which is preliminary data.</text>
</comment>
<evidence type="ECO:0000256" key="1">
    <source>
        <dbReference type="SAM" id="MobiDB-lite"/>
    </source>
</evidence>
<evidence type="ECO:0000313" key="4">
    <source>
        <dbReference type="Proteomes" id="UP001231189"/>
    </source>
</evidence>
<organism evidence="3 4">
    <name type="scientific">Lolium multiflorum</name>
    <name type="common">Italian ryegrass</name>
    <name type="synonym">Lolium perenne subsp. multiflorum</name>
    <dbReference type="NCBI Taxonomy" id="4521"/>
    <lineage>
        <taxon>Eukaryota</taxon>
        <taxon>Viridiplantae</taxon>
        <taxon>Streptophyta</taxon>
        <taxon>Embryophyta</taxon>
        <taxon>Tracheophyta</taxon>
        <taxon>Spermatophyta</taxon>
        <taxon>Magnoliopsida</taxon>
        <taxon>Liliopsida</taxon>
        <taxon>Poales</taxon>
        <taxon>Poaceae</taxon>
        <taxon>BOP clade</taxon>
        <taxon>Pooideae</taxon>
        <taxon>Poodae</taxon>
        <taxon>Poeae</taxon>
        <taxon>Poeae Chloroplast Group 2 (Poeae type)</taxon>
        <taxon>Loliodinae</taxon>
        <taxon>Loliinae</taxon>
        <taxon>Lolium</taxon>
    </lineage>
</organism>
<proteinExistence type="predicted"/>
<dbReference type="CDD" id="cd06222">
    <property type="entry name" value="RNase_H_like"/>
    <property type="match status" value="1"/>
</dbReference>